<organism evidence="2 3">
    <name type="scientific">Nepenthes gracilis</name>
    <name type="common">Slender pitcher plant</name>
    <dbReference type="NCBI Taxonomy" id="150966"/>
    <lineage>
        <taxon>Eukaryota</taxon>
        <taxon>Viridiplantae</taxon>
        <taxon>Streptophyta</taxon>
        <taxon>Embryophyta</taxon>
        <taxon>Tracheophyta</taxon>
        <taxon>Spermatophyta</taxon>
        <taxon>Magnoliopsida</taxon>
        <taxon>eudicotyledons</taxon>
        <taxon>Gunneridae</taxon>
        <taxon>Pentapetalae</taxon>
        <taxon>Caryophyllales</taxon>
        <taxon>Nepenthaceae</taxon>
        <taxon>Nepenthes</taxon>
    </lineage>
</organism>
<sequence length="118" mass="13613">MELEYMIEEIMCTKYAEFLGPPWIATQGGNQPAGGRKDKQNDEGKIQGWRNRWKPLELSYSLRTIHGSRRPCVIPFTKAPTDLSGRSPGKKPERPMVRMKKDGEIDNMDVKLVEHERK</sequence>
<evidence type="ECO:0000313" key="3">
    <source>
        <dbReference type="Proteomes" id="UP001279734"/>
    </source>
</evidence>
<comment type="caution">
    <text evidence="2">The sequence shown here is derived from an EMBL/GenBank/DDBJ whole genome shotgun (WGS) entry which is preliminary data.</text>
</comment>
<feature type="region of interest" description="Disordered" evidence="1">
    <location>
        <begin position="24"/>
        <end position="47"/>
    </location>
</feature>
<dbReference type="EMBL" id="BSYO01000017">
    <property type="protein sequence ID" value="GMH17297.1"/>
    <property type="molecule type" value="Genomic_DNA"/>
</dbReference>
<dbReference type="AlphaFoldDB" id="A0AAD3SVA7"/>
<protein>
    <submittedName>
        <fullName evidence="2">Uncharacterized protein</fullName>
    </submittedName>
</protein>
<accession>A0AAD3SVA7</accession>
<feature type="compositionally biased region" description="Basic and acidic residues" evidence="1">
    <location>
        <begin position="90"/>
        <end position="108"/>
    </location>
</feature>
<evidence type="ECO:0000313" key="2">
    <source>
        <dbReference type="EMBL" id="GMH17297.1"/>
    </source>
</evidence>
<name>A0AAD3SVA7_NEPGR</name>
<proteinExistence type="predicted"/>
<reference evidence="2" key="1">
    <citation type="submission" date="2023-05" db="EMBL/GenBank/DDBJ databases">
        <title>Nepenthes gracilis genome sequencing.</title>
        <authorList>
            <person name="Fukushima K."/>
        </authorList>
    </citation>
    <scope>NUCLEOTIDE SEQUENCE</scope>
    <source>
        <strain evidence="2">SING2019-196</strain>
    </source>
</reference>
<gene>
    <name evidence="2" type="ORF">Nepgr_019138</name>
</gene>
<feature type="region of interest" description="Disordered" evidence="1">
    <location>
        <begin position="76"/>
        <end position="108"/>
    </location>
</feature>
<evidence type="ECO:0000256" key="1">
    <source>
        <dbReference type="SAM" id="MobiDB-lite"/>
    </source>
</evidence>
<feature type="compositionally biased region" description="Basic and acidic residues" evidence="1">
    <location>
        <begin position="35"/>
        <end position="45"/>
    </location>
</feature>
<dbReference type="Proteomes" id="UP001279734">
    <property type="component" value="Unassembled WGS sequence"/>
</dbReference>
<keyword evidence="3" id="KW-1185">Reference proteome</keyword>